<dbReference type="GO" id="GO:0005524">
    <property type="term" value="F:ATP binding"/>
    <property type="evidence" value="ECO:0007669"/>
    <property type="project" value="UniProtKB-KW"/>
</dbReference>
<comment type="subcellular location">
    <subcellularLocation>
        <location evidence="1">Endomembrane system</location>
        <topology evidence="1">Multi-pass membrane protein</topology>
    </subcellularLocation>
</comment>
<dbReference type="Gene3D" id="2.70.150.10">
    <property type="entry name" value="Calcium-transporting ATPase, cytoplasmic transduction domain A"/>
    <property type="match status" value="1"/>
</dbReference>
<dbReference type="InterPro" id="IPR004014">
    <property type="entry name" value="ATPase_P-typ_cation-transptr_N"/>
</dbReference>
<evidence type="ECO:0000256" key="9">
    <source>
        <dbReference type="ARBA" id="ARBA00022989"/>
    </source>
</evidence>
<protein>
    <submittedName>
        <fullName evidence="13">Cation-transporting P-type ATPase</fullName>
    </submittedName>
</protein>
<dbReference type="SUPFAM" id="SSF81665">
    <property type="entry name" value="Calcium ATPase, transmembrane domain M"/>
    <property type="match status" value="1"/>
</dbReference>
<evidence type="ECO:0000313" key="13">
    <source>
        <dbReference type="EMBL" id="BAC44004.1"/>
    </source>
</evidence>
<feature type="transmembrane region" description="Helical" evidence="11">
    <location>
        <begin position="57"/>
        <end position="75"/>
    </location>
</feature>
<dbReference type="SUPFAM" id="SSF81653">
    <property type="entry name" value="Calcium ATPase, transduction domain A"/>
    <property type="match status" value="1"/>
</dbReference>
<feature type="domain" description="Cation-transporting P-type ATPase N-terminal" evidence="12">
    <location>
        <begin position="1"/>
        <end position="73"/>
    </location>
</feature>
<dbReference type="InterPro" id="IPR008250">
    <property type="entry name" value="ATPase_P-typ_transduc_dom_A_sf"/>
</dbReference>
<reference evidence="13 14" key="1">
    <citation type="journal article" date="2002" name="Nucleic Acids Res.">
        <title>The complete genomic sequence of Mycoplasma penetrans, an intracellular bacterial pathogen in humans.</title>
        <authorList>
            <person name="Sasaki Y."/>
            <person name="Ishikawa J."/>
            <person name="Yamashita A."/>
            <person name="Oshima K."/>
            <person name="Kenri T."/>
            <person name="Furuya K."/>
            <person name="Yoshino C."/>
            <person name="Horino A."/>
            <person name="Shiba T."/>
            <person name="Sasaki T."/>
            <person name="Hattori M."/>
        </authorList>
    </citation>
    <scope>NUCLEOTIDE SEQUENCE [LARGE SCALE GENOMIC DNA]</scope>
    <source>
        <strain evidence="13 14">HF-2</strain>
    </source>
</reference>
<dbReference type="SMART" id="SM00831">
    <property type="entry name" value="Cation_ATPase_N"/>
    <property type="match status" value="1"/>
</dbReference>
<dbReference type="EMBL" id="BA000026">
    <property type="protein sequence ID" value="BAC44004.1"/>
    <property type="molecule type" value="Genomic_DNA"/>
</dbReference>
<dbReference type="SFLD" id="SFLDF00027">
    <property type="entry name" value="p-type_atpase"/>
    <property type="match status" value="1"/>
</dbReference>
<keyword evidence="4 11" id="KW-0812">Transmembrane</keyword>
<dbReference type="PRINTS" id="PR00119">
    <property type="entry name" value="CATATPASE"/>
</dbReference>
<dbReference type="InParanoid" id="Q8EWJ0"/>
<dbReference type="SFLD" id="SFLDG00002">
    <property type="entry name" value="C1.7:_P-type_atpase_like"/>
    <property type="match status" value="1"/>
</dbReference>
<feature type="transmembrane region" description="Helical" evidence="11">
    <location>
        <begin position="810"/>
        <end position="829"/>
    </location>
</feature>
<dbReference type="InterPro" id="IPR059000">
    <property type="entry name" value="ATPase_P-type_domA"/>
</dbReference>
<dbReference type="FunFam" id="2.70.150.10:FF:000160">
    <property type="entry name" value="Sarcoplasmic/endoplasmic reticulum calcium ATPase 1"/>
    <property type="match status" value="1"/>
</dbReference>
<dbReference type="Gene3D" id="1.20.1110.10">
    <property type="entry name" value="Calcium-transporting ATPase, transmembrane domain"/>
    <property type="match status" value="1"/>
</dbReference>
<dbReference type="NCBIfam" id="TIGR01494">
    <property type="entry name" value="ATPase_P-type"/>
    <property type="match status" value="3"/>
</dbReference>
<dbReference type="InterPro" id="IPR023214">
    <property type="entry name" value="HAD_sf"/>
</dbReference>
<accession>Q8EWJ0</accession>
<dbReference type="Proteomes" id="UP000002522">
    <property type="component" value="Chromosome"/>
</dbReference>
<dbReference type="FunFam" id="3.40.50.1000:FF:000028">
    <property type="entry name" value="Calcium-transporting P-type ATPase, putative"/>
    <property type="match status" value="1"/>
</dbReference>
<dbReference type="InterPro" id="IPR018303">
    <property type="entry name" value="ATPase_P-typ_P_site"/>
</dbReference>
<keyword evidence="8" id="KW-1278">Translocase</keyword>
<dbReference type="InterPro" id="IPR023298">
    <property type="entry name" value="ATPase_P-typ_TM_dom_sf"/>
</dbReference>
<keyword evidence="14" id="KW-1185">Reference proteome</keyword>
<dbReference type="GO" id="GO:0016887">
    <property type="term" value="F:ATP hydrolysis activity"/>
    <property type="evidence" value="ECO:0007669"/>
    <property type="project" value="InterPro"/>
</dbReference>
<dbReference type="Pfam" id="PF00690">
    <property type="entry name" value="Cation_ATPase_N"/>
    <property type="match status" value="1"/>
</dbReference>
<keyword evidence="5" id="KW-0547">Nucleotide-binding</keyword>
<evidence type="ECO:0000256" key="3">
    <source>
        <dbReference type="ARBA" id="ARBA00022553"/>
    </source>
</evidence>
<feature type="transmembrane region" description="Helical" evidence="11">
    <location>
        <begin position="95"/>
        <end position="111"/>
    </location>
</feature>
<feature type="transmembrane region" description="Helical" evidence="11">
    <location>
        <begin position="702"/>
        <end position="723"/>
    </location>
</feature>
<feature type="transmembrane region" description="Helical" evidence="11">
    <location>
        <begin position="750"/>
        <end position="773"/>
    </location>
</feature>
<dbReference type="HOGENOM" id="CLU_002360_3_0_14"/>
<evidence type="ECO:0000256" key="10">
    <source>
        <dbReference type="ARBA" id="ARBA00023136"/>
    </source>
</evidence>
<feature type="transmembrane region" description="Helical" evidence="11">
    <location>
        <begin position="899"/>
        <end position="922"/>
    </location>
</feature>
<dbReference type="KEGG" id="mpe:MYPE2130"/>
<gene>
    <name evidence="13" type="ordered locus">MYPE2130</name>
</gene>
<name>Q8EWJ0_MALP2</name>
<dbReference type="eggNOG" id="COG0474">
    <property type="taxonomic scope" value="Bacteria"/>
</dbReference>
<dbReference type="InterPro" id="IPR006068">
    <property type="entry name" value="ATPase_P-typ_cation-transptr_C"/>
</dbReference>
<dbReference type="PRINTS" id="PR00120">
    <property type="entry name" value="HATPASE"/>
</dbReference>
<keyword evidence="9 11" id="KW-1133">Transmembrane helix</keyword>
<keyword evidence="6" id="KW-0067">ATP-binding</keyword>
<dbReference type="PANTHER" id="PTHR42861">
    <property type="entry name" value="CALCIUM-TRANSPORTING ATPASE"/>
    <property type="match status" value="1"/>
</dbReference>
<organism evidence="13 14">
    <name type="scientific">Malacoplasma penetrans (strain HF-2)</name>
    <name type="common">Mycoplasma penetrans</name>
    <dbReference type="NCBI Taxonomy" id="272633"/>
    <lineage>
        <taxon>Bacteria</taxon>
        <taxon>Bacillati</taxon>
        <taxon>Mycoplasmatota</taxon>
        <taxon>Mycoplasmoidales</taxon>
        <taxon>Mycoplasmoidaceae</taxon>
        <taxon>Malacoplasma</taxon>
    </lineage>
</organism>
<feature type="transmembrane region" description="Helical" evidence="11">
    <location>
        <begin position="841"/>
        <end position="861"/>
    </location>
</feature>
<proteinExistence type="inferred from homology"/>
<feature type="transmembrane region" description="Helical" evidence="11">
    <location>
        <begin position="299"/>
        <end position="320"/>
    </location>
</feature>
<dbReference type="InterPro" id="IPR001757">
    <property type="entry name" value="P_typ_ATPase"/>
</dbReference>
<evidence type="ECO:0000256" key="11">
    <source>
        <dbReference type="SAM" id="Phobius"/>
    </source>
</evidence>
<keyword evidence="3" id="KW-0597">Phosphoprotein</keyword>
<evidence type="ECO:0000256" key="4">
    <source>
        <dbReference type="ARBA" id="ARBA00022692"/>
    </source>
</evidence>
<evidence type="ECO:0000313" key="14">
    <source>
        <dbReference type="Proteomes" id="UP000002522"/>
    </source>
</evidence>
<evidence type="ECO:0000256" key="5">
    <source>
        <dbReference type="ARBA" id="ARBA00022741"/>
    </source>
</evidence>
<dbReference type="STRING" id="272633.gene:10731313"/>
<feature type="transmembrane region" description="Helical" evidence="11">
    <location>
        <begin position="674"/>
        <end position="696"/>
    </location>
</feature>
<evidence type="ECO:0000256" key="6">
    <source>
        <dbReference type="ARBA" id="ARBA00022840"/>
    </source>
</evidence>
<dbReference type="GO" id="GO:0012505">
    <property type="term" value="C:endomembrane system"/>
    <property type="evidence" value="ECO:0007669"/>
    <property type="project" value="UniProtKB-SubCell"/>
</dbReference>
<sequence>MNKNLNESLSNLSTNIEEGLSTQEVEFRLKKYGPNKIAESKKVKFITRVLEQFKNPMILLLLIAAIISLLIAYVPSFKTDTGATQIERLVEKVEPFIIFLIVFINCIFGAVQEAKSEKAVDSLNKMIISKAKVYRNDDFDVINSDQLVPGDIIVLEAGDSVPADGIIIESTLFKTQESVLTGESLPIDKDPTFVFDINTPIADRKNCVYSGTNVINGKAKVLVTSTGMNTEIGKIASLIKNAENDVSKIEKKIKKLSNILGIAAFVVMVLAFLLSIFYLNGIDTIKYTWANGFKLGISIAIAAIPEGLFAIMTVVFSLGIKRMIKQNALIKKIQTVETLGNVSIICSDKTGTLTQNKMKVIKVFDGKKSYSDVLEIKDKKVLEYAMLCNDSNDDDGIIVGDPTETSLVNAGIATGLNFEEIQDKYPRAQYIPFDSDRKMMTTVHKIGSEYVVITKGAFDEITKVAKNVDKSFFEENEKMSNNALRVLAIAYKKIKTLPKKNSLLETELNVLALFGIQDPPRPKVKHSIELVKKAGIIPIMITGDHANTASAIATELGILVDNKKVITGAELAKLSDEEFANNIGDYAVYARVSPEDKIRIVNAWKKHNKIVAMTGDGVNDAPALKAADVGCAMGINGTEVSKQAADMILTDDNFSTIVEAVREGRGVIDNLKRVMLLMFTTNIVSFLVTFLGIFIFHYSPFSAIQILWINLVTESLPSIALGAQKPKPYIMDFSPKNKNNLVDIKMLTKIVVQGLMFSAIALIMYFVTAGIFVGHDYNLFVNALKAIESSTDLTADQRAALFNMQMSGSLSAFIVVTFSQSFNGFNLMSKQSIIKSKWEDARYMVLAFLVSAVLLIFVILIPRLNDIFNSNSYLFSESVSRYINSDLTLGGQISSSYNYLFFIAFVMAFVPTVIFELAKLFYNSKGYKQIEKKFVWLQKWNAI</sequence>
<evidence type="ECO:0000256" key="1">
    <source>
        <dbReference type="ARBA" id="ARBA00004127"/>
    </source>
</evidence>
<dbReference type="SFLD" id="SFLDS00003">
    <property type="entry name" value="Haloacid_Dehalogenase"/>
    <property type="match status" value="1"/>
</dbReference>
<dbReference type="AlphaFoldDB" id="Q8EWJ0"/>
<dbReference type="InterPro" id="IPR044492">
    <property type="entry name" value="P_typ_ATPase_HD_dom"/>
</dbReference>
<dbReference type="InterPro" id="IPR036412">
    <property type="entry name" value="HAD-like_sf"/>
</dbReference>
<dbReference type="RefSeq" id="WP_011077040.1">
    <property type="nucleotide sequence ID" value="NC_004432.1"/>
</dbReference>
<dbReference type="Pfam" id="PF00122">
    <property type="entry name" value="E1-E2_ATPase"/>
    <property type="match status" value="1"/>
</dbReference>
<dbReference type="GO" id="GO:0016020">
    <property type="term" value="C:membrane"/>
    <property type="evidence" value="ECO:0007669"/>
    <property type="project" value="InterPro"/>
</dbReference>
<dbReference type="InterPro" id="IPR023299">
    <property type="entry name" value="ATPase_P-typ_cyto_dom_N"/>
</dbReference>
<keyword evidence="10 11" id="KW-0472">Membrane</keyword>
<keyword evidence="7" id="KW-0460">Magnesium</keyword>
<dbReference type="Pfam" id="PF13246">
    <property type="entry name" value="Cation_ATPase"/>
    <property type="match status" value="1"/>
</dbReference>
<dbReference type="PROSITE" id="PS00154">
    <property type="entry name" value="ATPASE_E1_E2"/>
    <property type="match status" value="1"/>
</dbReference>
<evidence type="ECO:0000256" key="7">
    <source>
        <dbReference type="ARBA" id="ARBA00022842"/>
    </source>
</evidence>
<evidence type="ECO:0000259" key="12">
    <source>
        <dbReference type="SMART" id="SM00831"/>
    </source>
</evidence>
<dbReference type="SUPFAM" id="SSF56784">
    <property type="entry name" value="HAD-like"/>
    <property type="match status" value="1"/>
</dbReference>
<dbReference type="Pfam" id="PF08282">
    <property type="entry name" value="Hydrolase_3"/>
    <property type="match status" value="1"/>
</dbReference>
<dbReference type="Gene3D" id="3.40.1110.10">
    <property type="entry name" value="Calcium-transporting ATPase, cytoplasmic domain N"/>
    <property type="match status" value="1"/>
</dbReference>
<dbReference type="Pfam" id="PF00689">
    <property type="entry name" value="Cation_ATPase_C"/>
    <property type="match status" value="1"/>
</dbReference>
<comment type="similarity">
    <text evidence="2">Belongs to the cation transport ATPase (P-type) (TC 3.A.3) family. Type IIA subfamily.</text>
</comment>
<dbReference type="FunCoup" id="Q8EWJ0">
    <property type="interactions" value="142"/>
</dbReference>
<dbReference type="Gene3D" id="3.40.50.1000">
    <property type="entry name" value="HAD superfamily/HAD-like"/>
    <property type="match status" value="1"/>
</dbReference>
<feature type="transmembrane region" description="Helical" evidence="11">
    <location>
        <begin position="258"/>
        <end position="279"/>
    </location>
</feature>
<evidence type="ECO:0000256" key="8">
    <source>
        <dbReference type="ARBA" id="ARBA00022967"/>
    </source>
</evidence>
<evidence type="ECO:0000256" key="2">
    <source>
        <dbReference type="ARBA" id="ARBA00005675"/>
    </source>
</evidence>